<dbReference type="Proteomes" id="UP001281147">
    <property type="component" value="Unassembled WGS sequence"/>
</dbReference>
<evidence type="ECO:0000313" key="2">
    <source>
        <dbReference type="Proteomes" id="UP001281147"/>
    </source>
</evidence>
<proteinExistence type="predicted"/>
<evidence type="ECO:0000313" key="1">
    <source>
        <dbReference type="EMBL" id="KAK3707251.1"/>
    </source>
</evidence>
<keyword evidence="2" id="KW-1185">Reference proteome</keyword>
<dbReference type="EMBL" id="JAUTXU010000112">
    <property type="protein sequence ID" value="KAK3707251.1"/>
    <property type="molecule type" value="Genomic_DNA"/>
</dbReference>
<sequence length="142" mass="15401">MSLTKDLILSNAQFLFPDVINDHGHFLDRPTMSVSDVFYVITKTLPADTIKTRCECRQVTASLVIRAPEDPLAFKVAFEGAAAPFVEEALAKLLQVTMIMIAEATKAGDIPAMPVGAGALTFSGLGQVNRDLHKEYIFTDAS</sequence>
<comment type="caution">
    <text evidence="1">The sequence shown here is derived from an EMBL/GenBank/DDBJ whole genome shotgun (WGS) entry which is preliminary data.</text>
</comment>
<reference evidence="1" key="1">
    <citation type="submission" date="2023-07" db="EMBL/GenBank/DDBJ databases">
        <title>Black Yeasts Isolated from many extreme environments.</title>
        <authorList>
            <person name="Coleine C."/>
            <person name="Stajich J.E."/>
            <person name="Selbmann L."/>
        </authorList>
    </citation>
    <scope>NUCLEOTIDE SEQUENCE</scope>
    <source>
        <strain evidence="1">CCFEE 5714</strain>
    </source>
</reference>
<accession>A0ACC3N124</accession>
<name>A0ACC3N124_9PEZI</name>
<organism evidence="1 2">
    <name type="scientific">Vermiconidia calcicola</name>
    <dbReference type="NCBI Taxonomy" id="1690605"/>
    <lineage>
        <taxon>Eukaryota</taxon>
        <taxon>Fungi</taxon>
        <taxon>Dikarya</taxon>
        <taxon>Ascomycota</taxon>
        <taxon>Pezizomycotina</taxon>
        <taxon>Dothideomycetes</taxon>
        <taxon>Dothideomycetidae</taxon>
        <taxon>Mycosphaerellales</taxon>
        <taxon>Extremaceae</taxon>
        <taxon>Vermiconidia</taxon>
    </lineage>
</organism>
<gene>
    <name evidence="1" type="ORF">LTR37_012252</name>
</gene>
<protein>
    <submittedName>
        <fullName evidence="1">Uncharacterized protein</fullName>
    </submittedName>
</protein>